<dbReference type="AlphaFoldDB" id="A0A9P5Y8D4"/>
<feature type="transmembrane region" description="Helical" evidence="1">
    <location>
        <begin position="178"/>
        <end position="200"/>
    </location>
</feature>
<sequence length="318" mass="34912">MTIDSSISARPGLVLGNTNIIIFDFFASLGIVSILVVLIPALFSPRIRRSATWFVVLVSWLVYSVSYILLFGRQTSSKPPPLGLCLFQAVLVYATPPLCAAATTCFTIDFFLKLLIVKLRGQKIGRKSRKLLISLPWALGLIISGEAILVVDDAKAVVPDPNLFYCHIERSVPTTTNVAIMILCGLIIIPLEVYTGILLYRNWTVFKRSNGGHARIALSTLIRLALFSLVVSIAIVLSLFTATNMGNFAPPWSVVLMTMPTFSALCFGTQRDILGVWQFWKRPPRQGTSSKFSDTGTQCPVDLEGNIVRPSAEAFIVT</sequence>
<dbReference type="EMBL" id="MU150257">
    <property type="protein sequence ID" value="KAF9464069.1"/>
    <property type="molecule type" value="Genomic_DNA"/>
</dbReference>
<feature type="transmembrane region" description="Helical" evidence="1">
    <location>
        <begin position="20"/>
        <end position="43"/>
    </location>
</feature>
<keyword evidence="1" id="KW-0472">Membrane</keyword>
<organism evidence="2 3">
    <name type="scientific">Collybia nuda</name>
    <dbReference type="NCBI Taxonomy" id="64659"/>
    <lineage>
        <taxon>Eukaryota</taxon>
        <taxon>Fungi</taxon>
        <taxon>Dikarya</taxon>
        <taxon>Basidiomycota</taxon>
        <taxon>Agaricomycotina</taxon>
        <taxon>Agaricomycetes</taxon>
        <taxon>Agaricomycetidae</taxon>
        <taxon>Agaricales</taxon>
        <taxon>Tricholomatineae</taxon>
        <taxon>Clitocybaceae</taxon>
        <taxon>Collybia</taxon>
    </lineage>
</organism>
<keyword evidence="1" id="KW-0812">Transmembrane</keyword>
<reference evidence="2" key="1">
    <citation type="submission" date="2020-11" db="EMBL/GenBank/DDBJ databases">
        <authorList>
            <consortium name="DOE Joint Genome Institute"/>
            <person name="Ahrendt S."/>
            <person name="Riley R."/>
            <person name="Andreopoulos W."/>
            <person name="Labutti K."/>
            <person name="Pangilinan J."/>
            <person name="Ruiz-Duenas F.J."/>
            <person name="Barrasa J.M."/>
            <person name="Sanchez-Garcia M."/>
            <person name="Camarero S."/>
            <person name="Miyauchi S."/>
            <person name="Serrano A."/>
            <person name="Linde D."/>
            <person name="Babiker R."/>
            <person name="Drula E."/>
            <person name="Ayuso-Fernandez I."/>
            <person name="Pacheco R."/>
            <person name="Padilla G."/>
            <person name="Ferreira P."/>
            <person name="Barriuso J."/>
            <person name="Kellner H."/>
            <person name="Castanera R."/>
            <person name="Alfaro M."/>
            <person name="Ramirez L."/>
            <person name="Pisabarro A.G."/>
            <person name="Kuo A."/>
            <person name="Tritt A."/>
            <person name="Lipzen A."/>
            <person name="He G."/>
            <person name="Yan M."/>
            <person name="Ng V."/>
            <person name="Cullen D."/>
            <person name="Martin F."/>
            <person name="Rosso M.-N."/>
            <person name="Henrissat B."/>
            <person name="Hibbett D."/>
            <person name="Martinez A.T."/>
            <person name="Grigoriev I.V."/>
        </authorList>
    </citation>
    <scope>NUCLEOTIDE SEQUENCE</scope>
    <source>
        <strain evidence="2">CBS 247.69</strain>
    </source>
</reference>
<feature type="transmembrane region" description="Helical" evidence="1">
    <location>
        <begin position="50"/>
        <end position="70"/>
    </location>
</feature>
<comment type="caution">
    <text evidence="2">The sequence shown here is derived from an EMBL/GenBank/DDBJ whole genome shotgun (WGS) entry which is preliminary data.</text>
</comment>
<name>A0A9P5Y8D4_9AGAR</name>
<keyword evidence="3" id="KW-1185">Reference proteome</keyword>
<keyword evidence="1" id="KW-1133">Transmembrane helix</keyword>
<evidence type="ECO:0000256" key="1">
    <source>
        <dbReference type="SAM" id="Phobius"/>
    </source>
</evidence>
<feature type="transmembrane region" description="Helical" evidence="1">
    <location>
        <begin position="90"/>
        <end position="112"/>
    </location>
</feature>
<gene>
    <name evidence="2" type="ORF">BDZ94DRAFT_1321394</name>
</gene>
<evidence type="ECO:0000313" key="2">
    <source>
        <dbReference type="EMBL" id="KAF9464069.1"/>
    </source>
</evidence>
<proteinExistence type="predicted"/>
<dbReference type="Proteomes" id="UP000807353">
    <property type="component" value="Unassembled WGS sequence"/>
</dbReference>
<accession>A0A9P5Y8D4</accession>
<evidence type="ECO:0000313" key="3">
    <source>
        <dbReference type="Proteomes" id="UP000807353"/>
    </source>
</evidence>
<dbReference type="OrthoDB" id="2896404at2759"/>
<feature type="transmembrane region" description="Helical" evidence="1">
    <location>
        <begin position="132"/>
        <end position="151"/>
    </location>
</feature>
<feature type="transmembrane region" description="Helical" evidence="1">
    <location>
        <begin position="221"/>
        <end position="242"/>
    </location>
</feature>
<protein>
    <submittedName>
        <fullName evidence="2">Uncharacterized protein</fullName>
    </submittedName>
</protein>
<feature type="transmembrane region" description="Helical" evidence="1">
    <location>
        <begin position="248"/>
        <end position="268"/>
    </location>
</feature>